<gene>
    <name evidence="2" type="ORF">GALL_521160</name>
</gene>
<feature type="transmembrane region" description="Helical" evidence="1">
    <location>
        <begin position="283"/>
        <end position="305"/>
    </location>
</feature>
<sequence length="318" mass="33625">MRFDLGPMAPLPPVTPPPERLALHSELRPALGAFAVVLGEAALLFILAWLSDQPWRPRVRRVRTLDVMRAGVAFIGEFWRRAPLAGVLGLSSSIAGLAFLQAHAPLAWPLGCGALSILGSVQALGAGYRLGGNGIDSGGRDVAPGPLGLRVGGVEFRVALGGAIFVGMLFFVQGVLLRPLATALVNAVGWEGSGWVIARFVRGYVALTFLMGRFRLVVVRAAFGHGFDPRSSDRLSRGALTPCVVSMTAPAFVSNLLVIALMLVASTFAPDLVASKTIPDPTVLVGILIWPFWAPFACGTDLALIKALEPEAPSRRAH</sequence>
<feature type="transmembrane region" description="Helical" evidence="1">
    <location>
        <begin position="239"/>
        <end position="263"/>
    </location>
</feature>
<keyword evidence="1" id="KW-0812">Transmembrane</keyword>
<name>A0A1J5PFJ9_9ZZZZ</name>
<comment type="caution">
    <text evidence="2">The sequence shown here is derived from an EMBL/GenBank/DDBJ whole genome shotgun (WGS) entry which is preliminary data.</text>
</comment>
<keyword evidence="1" id="KW-0472">Membrane</keyword>
<feature type="transmembrane region" description="Helical" evidence="1">
    <location>
        <begin position="196"/>
        <end position="218"/>
    </location>
</feature>
<feature type="transmembrane region" description="Helical" evidence="1">
    <location>
        <begin position="158"/>
        <end position="176"/>
    </location>
</feature>
<evidence type="ECO:0000313" key="2">
    <source>
        <dbReference type="EMBL" id="OIQ66316.1"/>
    </source>
</evidence>
<proteinExistence type="predicted"/>
<feature type="transmembrane region" description="Helical" evidence="1">
    <location>
        <begin position="30"/>
        <end position="51"/>
    </location>
</feature>
<reference evidence="2" key="1">
    <citation type="submission" date="2016-10" db="EMBL/GenBank/DDBJ databases">
        <title>Sequence of Gallionella enrichment culture.</title>
        <authorList>
            <person name="Poehlein A."/>
            <person name="Muehling M."/>
            <person name="Daniel R."/>
        </authorList>
    </citation>
    <scope>NUCLEOTIDE SEQUENCE</scope>
</reference>
<accession>A0A1J5PFJ9</accession>
<dbReference type="AlphaFoldDB" id="A0A1J5PFJ9"/>
<evidence type="ECO:0000256" key="1">
    <source>
        <dbReference type="SAM" id="Phobius"/>
    </source>
</evidence>
<organism evidence="2">
    <name type="scientific">mine drainage metagenome</name>
    <dbReference type="NCBI Taxonomy" id="410659"/>
    <lineage>
        <taxon>unclassified sequences</taxon>
        <taxon>metagenomes</taxon>
        <taxon>ecological metagenomes</taxon>
    </lineage>
</organism>
<keyword evidence="1" id="KW-1133">Transmembrane helix</keyword>
<dbReference type="EMBL" id="MLJW01006689">
    <property type="protein sequence ID" value="OIQ66316.1"/>
    <property type="molecule type" value="Genomic_DNA"/>
</dbReference>
<protein>
    <submittedName>
        <fullName evidence="2">Uncharacterized protein</fullName>
    </submittedName>
</protein>